<dbReference type="Proteomes" id="UP001152964">
    <property type="component" value="Chromosome 3"/>
</dbReference>
<gene>
    <name evidence="1" type="primary">U6500C01260</name>
    <name evidence="1" type="ORF">SEUBUCD650_0C01260</name>
</gene>
<organism evidence="1 2">
    <name type="scientific">Saccharomyces eubayanus</name>
    <name type="common">Yeast</name>
    <dbReference type="NCBI Taxonomy" id="1080349"/>
    <lineage>
        <taxon>Eukaryota</taxon>
        <taxon>Fungi</taxon>
        <taxon>Dikarya</taxon>
        <taxon>Ascomycota</taxon>
        <taxon>Saccharomycotina</taxon>
        <taxon>Saccharomycetes</taxon>
        <taxon>Saccharomycetales</taxon>
        <taxon>Saccharomycetaceae</taxon>
        <taxon>Saccharomyces</taxon>
    </lineage>
</organism>
<proteinExistence type="predicted"/>
<accession>A0ABN8VS59</accession>
<dbReference type="EMBL" id="OX291493">
    <property type="protein sequence ID" value="CAI1879606.1"/>
    <property type="molecule type" value="Genomic_DNA"/>
</dbReference>
<protein>
    <submittedName>
        <fullName evidence="1">Uncharacterized protein</fullName>
    </submittedName>
</protein>
<name>A0ABN8VS59_SACEU</name>
<evidence type="ECO:0000313" key="2">
    <source>
        <dbReference type="Proteomes" id="UP001152964"/>
    </source>
</evidence>
<keyword evidence="2" id="KW-1185">Reference proteome</keyword>
<evidence type="ECO:0000313" key="1">
    <source>
        <dbReference type="EMBL" id="CAI1879606.1"/>
    </source>
</evidence>
<reference evidence="1" key="1">
    <citation type="submission" date="2022-08" db="EMBL/GenBank/DDBJ databases">
        <authorList>
            <person name="Byrne P K."/>
        </authorList>
    </citation>
    <scope>NUCLEOTIDE SEQUENCE</scope>
    <source>
        <strain evidence="1">UCD650</strain>
    </source>
</reference>
<sequence>MPMLEQSDNRSNIIRSHTYIKKSDVYWYKATTYQCPDCLIGKSAKHKHLKGSRLKYQEAYEPFQYLRTDIFGPIHHLLKSAPSYFFSSTDQMTRLQ</sequence>